<reference evidence="1" key="1">
    <citation type="submission" date="2023-05" db="EMBL/GenBank/DDBJ databases">
        <title>Anaerotaeda fermentans gen. nov., sp. nov., a novel anaerobic planctomycete of the new family within the order Sedimentisphaerales isolated from Taman Peninsula, Russia.</title>
        <authorList>
            <person name="Khomyakova M.A."/>
            <person name="Merkel A.Y."/>
            <person name="Slobodkin A.I."/>
        </authorList>
    </citation>
    <scope>NUCLEOTIDE SEQUENCE</scope>
    <source>
        <strain evidence="1">M17dextr</strain>
    </source>
</reference>
<dbReference type="Proteomes" id="UP001431776">
    <property type="component" value="Unassembled WGS sequence"/>
</dbReference>
<proteinExistence type="predicted"/>
<gene>
    <name evidence="1" type="ORF">QJ522_19965</name>
</gene>
<dbReference type="AlphaFoldDB" id="A0AAW6U895"/>
<protein>
    <submittedName>
        <fullName evidence="1">Uncharacterized protein</fullName>
    </submittedName>
</protein>
<keyword evidence="2" id="KW-1185">Reference proteome</keyword>
<dbReference type="EMBL" id="JASCXX010000034">
    <property type="protein sequence ID" value="MDI6451348.1"/>
    <property type="molecule type" value="Genomic_DNA"/>
</dbReference>
<accession>A0AAW6U895</accession>
<evidence type="ECO:0000313" key="2">
    <source>
        <dbReference type="Proteomes" id="UP001431776"/>
    </source>
</evidence>
<sequence>MKRTLICLLLVVPAVLLGIGAVLALPVGLLALAFRVDSTPDRAMLALPDGVHAIEHSRVRLPAICAEYSREVTYVTNGVRGKTTPLQVDGCGGYPINCYLIETPRGPLLRLDDAVSQHLLDVTTQTTYAVWRVYGDTYIGELRDERASFNASMANDDPSTRSVTIGGRQAKPLTDLTQDAPEVYVGRFGAGPGGFRFTPASESPEVAIRHHFDR</sequence>
<dbReference type="RefSeq" id="WP_349246755.1">
    <property type="nucleotide sequence ID" value="NZ_JASCXX010000034.1"/>
</dbReference>
<organism evidence="1 2">
    <name type="scientific">Anaerobaca lacustris</name>
    <dbReference type="NCBI Taxonomy" id="3044600"/>
    <lineage>
        <taxon>Bacteria</taxon>
        <taxon>Pseudomonadati</taxon>
        <taxon>Planctomycetota</taxon>
        <taxon>Phycisphaerae</taxon>
        <taxon>Sedimentisphaerales</taxon>
        <taxon>Anaerobacaceae</taxon>
        <taxon>Anaerobaca</taxon>
    </lineage>
</organism>
<comment type="caution">
    <text evidence="1">The sequence shown here is derived from an EMBL/GenBank/DDBJ whole genome shotgun (WGS) entry which is preliminary data.</text>
</comment>
<evidence type="ECO:0000313" key="1">
    <source>
        <dbReference type="EMBL" id="MDI6451348.1"/>
    </source>
</evidence>
<name>A0AAW6U895_9BACT</name>